<evidence type="ECO:0000313" key="2">
    <source>
        <dbReference type="EMBL" id="KAK4296230.1"/>
    </source>
</evidence>
<dbReference type="AlphaFoldDB" id="A0AAE1NWB6"/>
<gene>
    <name evidence="2" type="ORF">Pmani_031259</name>
</gene>
<proteinExistence type="predicted"/>
<organism evidence="2 3">
    <name type="scientific">Petrolisthes manimaculis</name>
    <dbReference type="NCBI Taxonomy" id="1843537"/>
    <lineage>
        <taxon>Eukaryota</taxon>
        <taxon>Metazoa</taxon>
        <taxon>Ecdysozoa</taxon>
        <taxon>Arthropoda</taxon>
        <taxon>Crustacea</taxon>
        <taxon>Multicrustacea</taxon>
        <taxon>Malacostraca</taxon>
        <taxon>Eumalacostraca</taxon>
        <taxon>Eucarida</taxon>
        <taxon>Decapoda</taxon>
        <taxon>Pleocyemata</taxon>
        <taxon>Anomura</taxon>
        <taxon>Galatheoidea</taxon>
        <taxon>Porcellanidae</taxon>
        <taxon>Petrolisthes</taxon>
    </lineage>
</organism>
<reference evidence="2" key="1">
    <citation type="submission" date="2023-11" db="EMBL/GenBank/DDBJ databases">
        <title>Genome assemblies of two species of porcelain crab, Petrolisthes cinctipes and Petrolisthes manimaculis (Anomura: Porcellanidae).</title>
        <authorList>
            <person name="Angst P."/>
        </authorList>
    </citation>
    <scope>NUCLEOTIDE SEQUENCE</scope>
    <source>
        <strain evidence="2">PB745_02</strain>
        <tissue evidence="2">Gill</tissue>
    </source>
</reference>
<comment type="caution">
    <text evidence="2">The sequence shown here is derived from an EMBL/GenBank/DDBJ whole genome shotgun (WGS) entry which is preliminary data.</text>
</comment>
<accession>A0AAE1NWB6</accession>
<evidence type="ECO:0000313" key="3">
    <source>
        <dbReference type="Proteomes" id="UP001292094"/>
    </source>
</evidence>
<keyword evidence="3" id="KW-1185">Reference proteome</keyword>
<name>A0AAE1NWB6_9EUCA</name>
<feature type="region of interest" description="Disordered" evidence="1">
    <location>
        <begin position="61"/>
        <end position="84"/>
    </location>
</feature>
<sequence length="84" mass="9784">MVTNRNQSRKSAGWLHVFLKDMACLPETHPSVHEGLMERKFVVQRSEKKFSLMTLDPEPVAQHQVPQRGQRTKRTLWTAREGDN</sequence>
<dbReference type="Proteomes" id="UP001292094">
    <property type="component" value="Unassembled WGS sequence"/>
</dbReference>
<dbReference type="EMBL" id="JAWZYT010003904">
    <property type="protein sequence ID" value="KAK4296230.1"/>
    <property type="molecule type" value="Genomic_DNA"/>
</dbReference>
<evidence type="ECO:0000256" key="1">
    <source>
        <dbReference type="SAM" id="MobiDB-lite"/>
    </source>
</evidence>
<protein>
    <submittedName>
        <fullName evidence="2">Uncharacterized protein</fullName>
    </submittedName>
</protein>